<dbReference type="GO" id="GO:0006310">
    <property type="term" value="P:DNA recombination"/>
    <property type="evidence" value="ECO:0007669"/>
    <property type="project" value="UniProtKB-KW"/>
</dbReference>
<dbReference type="GO" id="GO:0006303">
    <property type="term" value="P:double-strand break repair via nonhomologous end joining"/>
    <property type="evidence" value="ECO:0007669"/>
    <property type="project" value="TreeGrafter"/>
</dbReference>
<keyword evidence="3" id="KW-0540">Nuclease</keyword>
<keyword evidence="15" id="KW-1185">Reference proteome</keyword>
<reference evidence="14" key="1">
    <citation type="submission" date="2021-09" db="EMBL/GenBank/DDBJ databases">
        <authorList>
            <consortium name="AG Swart"/>
            <person name="Singh M."/>
            <person name="Singh A."/>
            <person name="Seah K."/>
            <person name="Emmerich C."/>
        </authorList>
    </citation>
    <scope>NUCLEOTIDE SEQUENCE</scope>
    <source>
        <strain evidence="14">ATCC30299</strain>
    </source>
</reference>
<dbReference type="GO" id="GO:0036297">
    <property type="term" value="P:interstrand cross-link repair"/>
    <property type="evidence" value="ECO:0007669"/>
    <property type="project" value="TreeGrafter"/>
</dbReference>
<evidence type="ECO:0000256" key="6">
    <source>
        <dbReference type="ARBA" id="ARBA00022801"/>
    </source>
</evidence>
<gene>
    <name evidence="14" type="ORF">BSTOLATCC_MIC42102</name>
</gene>
<keyword evidence="10" id="KW-0539">Nucleus</keyword>
<keyword evidence="4" id="KW-0255">Endonuclease</keyword>
<evidence type="ECO:0000256" key="11">
    <source>
        <dbReference type="ARBA" id="ARBA00039759"/>
    </source>
</evidence>
<feature type="domain" description="Metallo-beta-lactamase" evidence="13">
    <location>
        <begin position="1"/>
        <end position="151"/>
    </location>
</feature>
<dbReference type="SMART" id="SM00849">
    <property type="entry name" value="Lactamase_B"/>
    <property type="match status" value="1"/>
</dbReference>
<evidence type="ECO:0000256" key="1">
    <source>
        <dbReference type="ARBA" id="ARBA00004123"/>
    </source>
</evidence>
<evidence type="ECO:0000256" key="4">
    <source>
        <dbReference type="ARBA" id="ARBA00022759"/>
    </source>
</evidence>
<evidence type="ECO:0000256" key="5">
    <source>
        <dbReference type="ARBA" id="ARBA00022763"/>
    </source>
</evidence>
<dbReference type="InterPro" id="IPR036866">
    <property type="entry name" value="RibonucZ/Hydroxyglut_hydro"/>
</dbReference>
<comment type="subcellular location">
    <subcellularLocation>
        <location evidence="1">Nucleus</location>
    </subcellularLocation>
</comment>
<evidence type="ECO:0000256" key="12">
    <source>
        <dbReference type="ARBA" id="ARBA00042677"/>
    </source>
</evidence>
<dbReference type="Gene3D" id="3.60.15.10">
    <property type="entry name" value="Ribonuclease Z/Hydroxyacylglutathione hydrolase-like"/>
    <property type="match status" value="1"/>
</dbReference>
<dbReference type="AlphaFoldDB" id="A0AAU9JML4"/>
<name>A0AAU9JML4_9CILI</name>
<proteinExistence type="inferred from homology"/>
<keyword evidence="7" id="KW-0269">Exonuclease</keyword>
<dbReference type="Pfam" id="PF07522">
    <property type="entry name" value="DRMBL"/>
    <property type="match status" value="1"/>
</dbReference>
<comment type="similarity">
    <text evidence="2">Belongs to the DNA repair metallo-beta-lactamase (DRMBL) family.</text>
</comment>
<dbReference type="Proteomes" id="UP001162131">
    <property type="component" value="Unassembled WGS sequence"/>
</dbReference>
<accession>A0AAU9JML4</accession>
<dbReference type="Gene3D" id="3.40.50.12650">
    <property type="match status" value="1"/>
</dbReference>
<evidence type="ECO:0000256" key="8">
    <source>
        <dbReference type="ARBA" id="ARBA00023172"/>
    </source>
</evidence>
<keyword evidence="8" id="KW-0233">DNA recombination</keyword>
<dbReference type="CDD" id="cd16273">
    <property type="entry name" value="SNM1A-1C-like_MBL-fold"/>
    <property type="match status" value="1"/>
</dbReference>
<evidence type="ECO:0000313" key="15">
    <source>
        <dbReference type="Proteomes" id="UP001162131"/>
    </source>
</evidence>
<keyword evidence="5" id="KW-0227">DNA damage</keyword>
<evidence type="ECO:0000256" key="10">
    <source>
        <dbReference type="ARBA" id="ARBA00023242"/>
    </source>
</evidence>
<dbReference type="GO" id="GO:0035312">
    <property type="term" value="F:5'-3' DNA exonuclease activity"/>
    <property type="evidence" value="ECO:0007669"/>
    <property type="project" value="TreeGrafter"/>
</dbReference>
<dbReference type="PANTHER" id="PTHR23240">
    <property type="entry name" value="DNA CROSS-LINK REPAIR PROTEIN PSO2/SNM1-RELATED"/>
    <property type="match status" value="1"/>
</dbReference>
<evidence type="ECO:0000259" key="13">
    <source>
        <dbReference type="SMART" id="SM00849"/>
    </source>
</evidence>
<evidence type="ECO:0000256" key="9">
    <source>
        <dbReference type="ARBA" id="ARBA00023204"/>
    </source>
</evidence>
<dbReference type="GO" id="GO:0003684">
    <property type="term" value="F:damaged DNA binding"/>
    <property type="evidence" value="ECO:0007669"/>
    <property type="project" value="TreeGrafter"/>
</dbReference>
<dbReference type="EMBL" id="CAJZBQ010000041">
    <property type="protein sequence ID" value="CAG9326840.1"/>
    <property type="molecule type" value="Genomic_DNA"/>
</dbReference>
<dbReference type="InterPro" id="IPR011084">
    <property type="entry name" value="DRMBL"/>
</dbReference>
<dbReference type="PANTHER" id="PTHR23240:SF8">
    <property type="entry name" value="PROTEIN ARTEMIS"/>
    <property type="match status" value="1"/>
</dbReference>
<dbReference type="SUPFAM" id="SSF56281">
    <property type="entry name" value="Metallo-hydrolase/oxidoreductase"/>
    <property type="match status" value="1"/>
</dbReference>
<evidence type="ECO:0000313" key="14">
    <source>
        <dbReference type="EMBL" id="CAG9326840.1"/>
    </source>
</evidence>
<comment type="caution">
    <text evidence="14">The sequence shown here is derived from an EMBL/GenBank/DDBJ whole genome shotgun (WGS) entry which is preliminary data.</text>
</comment>
<keyword evidence="6" id="KW-0378">Hydrolase</keyword>
<evidence type="ECO:0000256" key="7">
    <source>
        <dbReference type="ARBA" id="ARBA00022839"/>
    </source>
</evidence>
<dbReference type="GO" id="GO:0005634">
    <property type="term" value="C:nucleus"/>
    <property type="evidence" value="ECO:0007669"/>
    <property type="project" value="UniProtKB-SubCell"/>
</dbReference>
<protein>
    <recommendedName>
        <fullName evidence="11">Protein artemis</fullName>
    </recommendedName>
    <alternativeName>
        <fullName evidence="12">DNA cross-link repair 1C protein</fullName>
    </alternativeName>
</protein>
<keyword evidence="9" id="KW-0234">DNA repair</keyword>
<dbReference type="GO" id="GO:0004519">
    <property type="term" value="F:endonuclease activity"/>
    <property type="evidence" value="ECO:0007669"/>
    <property type="project" value="UniProtKB-KW"/>
</dbReference>
<evidence type="ECO:0000256" key="2">
    <source>
        <dbReference type="ARBA" id="ARBA00010304"/>
    </source>
</evidence>
<evidence type="ECO:0000256" key="3">
    <source>
        <dbReference type="ARBA" id="ARBA00022722"/>
    </source>
</evidence>
<organism evidence="14 15">
    <name type="scientific">Blepharisma stoltei</name>
    <dbReference type="NCBI Taxonomy" id="1481888"/>
    <lineage>
        <taxon>Eukaryota</taxon>
        <taxon>Sar</taxon>
        <taxon>Alveolata</taxon>
        <taxon>Ciliophora</taxon>
        <taxon>Postciliodesmatophora</taxon>
        <taxon>Heterotrichea</taxon>
        <taxon>Heterotrichida</taxon>
        <taxon>Blepharismidae</taxon>
        <taxon>Blepharisma</taxon>
    </lineage>
</organism>
<sequence length="385" mass="44436">MVLLPHTNIIIDGFSFTAQLEQPHYIFFLTHFHSDHYQGLSPSWNRGPIYCSPQTALLICDKFSGIPNIYPLEIGETYWISLNLKNCAGVNVTFIDANHCPGAVMILFQGEIGTILHTGDFRYTPRMLLEPCLNNSSNSLIPINQLILDNTFCMPEYDFPSQEMCTKLIIQIIEENPNYDTWIAIENFGRETLLVELSLYFNTLVIVSESMFRRIEILGLRPDLFSTNSDDGWIHAVPRKHMFRIYQRNREGLDTIGIYLSGWYKKYSKEWPFYHVPYSLHSSFSEIKEFVEKIKPERLSYIVAPGKSLMGVFELSRKVLEDVAKDENMMEGIEFKPPVKRKIGSGGGGYLKKLKKPKTIGCKIAESEEIDEHPEINKYTMHYYI</sequence>
<dbReference type="InterPro" id="IPR001279">
    <property type="entry name" value="Metallo-B-lactamas"/>
</dbReference>